<dbReference type="Pfam" id="PF05768">
    <property type="entry name" value="Glrx-like"/>
    <property type="match status" value="1"/>
</dbReference>
<dbReference type="Proteomes" id="UP001149719">
    <property type="component" value="Unassembled WGS sequence"/>
</dbReference>
<dbReference type="InterPro" id="IPR036249">
    <property type="entry name" value="Thioredoxin-like_sf"/>
</dbReference>
<keyword evidence="2" id="KW-1185">Reference proteome</keyword>
<dbReference type="RefSeq" id="WP_269122086.1">
    <property type="nucleotide sequence ID" value="NZ_JAPUBN010000006.1"/>
</dbReference>
<sequence length="87" mass="9960">MNNRLTLYGTLGCHLCDEAKQEILKSMAKEVDIDYVDIANDTSLFELYGTKIPVLEMAGTQLYWPFTSKDVDAVVGVTLNKRRRYLR</sequence>
<protein>
    <submittedName>
        <fullName evidence="1">Glutaredoxin family protein</fullName>
    </submittedName>
</protein>
<gene>
    <name evidence="1" type="ORF">O1D97_01230</name>
</gene>
<comment type="caution">
    <text evidence="1">The sequence shown here is derived from an EMBL/GenBank/DDBJ whole genome shotgun (WGS) entry which is preliminary data.</text>
</comment>
<name>A0ABT4JRT1_9GAMM</name>
<dbReference type="Gene3D" id="3.40.30.10">
    <property type="entry name" value="Glutaredoxin"/>
    <property type="match status" value="1"/>
</dbReference>
<evidence type="ECO:0000313" key="1">
    <source>
        <dbReference type="EMBL" id="MCZ2720299.1"/>
    </source>
</evidence>
<dbReference type="EMBL" id="JAPUBN010000006">
    <property type="protein sequence ID" value="MCZ2720299.1"/>
    <property type="molecule type" value="Genomic_DNA"/>
</dbReference>
<dbReference type="InterPro" id="IPR008554">
    <property type="entry name" value="Glutaredoxin-like"/>
</dbReference>
<evidence type="ECO:0000313" key="2">
    <source>
        <dbReference type="Proteomes" id="UP001149719"/>
    </source>
</evidence>
<dbReference type="SUPFAM" id="SSF52833">
    <property type="entry name" value="Thioredoxin-like"/>
    <property type="match status" value="1"/>
</dbReference>
<reference evidence="1" key="1">
    <citation type="submission" date="2022-12" db="EMBL/GenBank/DDBJ databases">
        <title>Marinomonas 15G1-11 sp. nov, isolated from marine algae.</title>
        <authorList>
            <person name="Butt M."/>
            <person name="Choi D.G."/>
            <person name="Kim J.M."/>
            <person name="Lee J.K."/>
            <person name="Baek J.H."/>
            <person name="Jeon C.O."/>
        </authorList>
    </citation>
    <scope>NUCLEOTIDE SEQUENCE</scope>
    <source>
        <strain evidence="1">15G1-11</strain>
    </source>
</reference>
<organism evidence="1 2">
    <name type="scientific">Marinomonas phaeophyticola</name>
    <dbReference type="NCBI Taxonomy" id="3004091"/>
    <lineage>
        <taxon>Bacteria</taxon>
        <taxon>Pseudomonadati</taxon>
        <taxon>Pseudomonadota</taxon>
        <taxon>Gammaproteobacteria</taxon>
        <taxon>Oceanospirillales</taxon>
        <taxon>Oceanospirillaceae</taxon>
        <taxon>Marinomonas</taxon>
    </lineage>
</organism>
<proteinExistence type="predicted"/>
<accession>A0ABT4JRT1</accession>